<dbReference type="OrthoDB" id="9985518at2"/>
<organism evidence="1 2">
    <name type="scientific">Leptospira meyeri</name>
    <dbReference type="NCBI Taxonomy" id="29508"/>
    <lineage>
        <taxon>Bacteria</taxon>
        <taxon>Pseudomonadati</taxon>
        <taxon>Spirochaetota</taxon>
        <taxon>Spirochaetia</taxon>
        <taxon>Leptospirales</taxon>
        <taxon>Leptospiraceae</taxon>
        <taxon>Leptospira</taxon>
    </lineage>
</organism>
<sequence length="692" mass="81221">MLKTNKINENEVILVPVAKDFKGKEFYQCVSYDDHIDLVNNSNKKNTELIKKILLKNYKYSKIEDFNWSIYINPNYSDLIVIDFDDLKETIKKINYLCSNNSEFNLKWNIFWNEVLQKTFSVSTPSGGYHFYLRRKSKAITTRIIGSIRMSEFLDSEKSKECFRIFGKDFNKIKIDYISSGVVNAPNIELKNMLKKGECKNRSYKTKKDNDIISIDDTFEPLLTYIFKPQASLNGKKIKRPNGKNKPIYGNHFLSFLDLKTKKILFETISLEKASLSGDVEDFDLESTQSQYKKMNDLLNETKASNIGAEEEIRKTLIKIENSFQILKEQKIKETLCSSIKTEYIYNILNKQNISKSYTDKEILPLFPNKLIENVQKARKGQRSENEMAFITHLVLRHFDPAFICYLVLKLFPEKSKAKTESGFLEQALEIAQTLKRHPEYLNNPDKIWIKILQCICKLRQINFYALSKSNSEKLRLAIDTFYQIASITNSFEIRTPLKFVSLISNGRISKSTIKKYLIELESSCFFEKIVWEMDSEGKKSYPTFILLKDISNVSNIPLLDYPRFVPQDAYQNLAFLPKIGERGFQIIELIRTNFKITTSEIYLHFSEIKDFRRVIYKQLNCLKNFNIIKQEHDNWELTEKIFNNIYNEIADQDKYYKNLASKKKIKRNPMINRIINLKKSDNYLMKLKKAS</sequence>
<dbReference type="AlphaFoldDB" id="A0A4R8MUF5"/>
<dbReference type="RefSeq" id="WP_004788826.1">
    <property type="nucleotide sequence ID" value="NZ_SORO01000001.1"/>
</dbReference>
<keyword evidence="2" id="KW-1185">Reference proteome</keyword>
<accession>A0A4R8MUF5</accession>
<gene>
    <name evidence="1" type="ORF">CLV96_0299</name>
</gene>
<proteinExistence type="predicted"/>
<protein>
    <submittedName>
        <fullName evidence="1">Uncharacterized protein</fullName>
    </submittedName>
</protein>
<dbReference type="GeneID" id="79825657"/>
<evidence type="ECO:0000313" key="2">
    <source>
        <dbReference type="Proteomes" id="UP000294684"/>
    </source>
</evidence>
<reference evidence="1 2" key="1">
    <citation type="submission" date="2019-03" db="EMBL/GenBank/DDBJ databases">
        <title>Genomic Encyclopedia of Archaeal and Bacterial Type Strains, Phase II (KMG-II): from individual species to whole genera.</title>
        <authorList>
            <person name="Goeker M."/>
        </authorList>
    </citation>
    <scope>NUCLEOTIDE SEQUENCE [LARGE SCALE GENOMIC DNA]</scope>
    <source>
        <strain evidence="1 2">DSM 21537</strain>
    </source>
</reference>
<evidence type="ECO:0000313" key="1">
    <source>
        <dbReference type="EMBL" id="TDY71337.1"/>
    </source>
</evidence>
<comment type="caution">
    <text evidence="1">The sequence shown here is derived from an EMBL/GenBank/DDBJ whole genome shotgun (WGS) entry which is preliminary data.</text>
</comment>
<dbReference type="EMBL" id="SORO01000001">
    <property type="protein sequence ID" value="TDY71337.1"/>
    <property type="molecule type" value="Genomic_DNA"/>
</dbReference>
<dbReference type="Proteomes" id="UP000294684">
    <property type="component" value="Unassembled WGS sequence"/>
</dbReference>
<name>A0A4R8MUF5_LEPME</name>
<dbReference type="SUPFAM" id="SSF56747">
    <property type="entry name" value="Prim-pol domain"/>
    <property type="match status" value="1"/>
</dbReference>